<name>A0A1V5T3V2_9BACT</name>
<accession>A0A1V5T3V2</accession>
<sequence length="471" mass="54580">MQIHWQPHSGPQTQALTRPEFEVLYGGARGGGKTDAGFAWLMRHIDNPRYRFLVIRRNAEDLSDWLDRAKSFYAPARAVITGRPATIRFPSGAMGRVGHLKDENAFDHYQGHEYQRILIEELTQIPREERYLKLISSCRSTVDGIKSQVFCTTNPGGPGHLWVKQRFRVSQGSGVRHIDPISRKTRVFISARLTDNPTLMAKDPEYEAYLRSLPEKTRKAWLEGSWDVFEGQFFDSFDTNLHVCQPFEIPKDWARYIGLDYGYTAPSAVGWFAVSPEGITYQYRELYRTGLTFESLKQEILKLSKGEKIELAMVDPALRAKGQGTGIVGLEELNKDQSQISFIPADNDRINGWGRLREYYRPRKDSEGNEYAWLKIFSTCRETIRSVPELVHDPHRVEDLDTDGDDHCADMQRYFVMGRPMPADPKDTFLQEARTMNHHSYQYQLRKRVMNGEDVYEDFEFFEEEEEDNSY</sequence>
<proteinExistence type="predicted"/>
<dbReference type="InterPro" id="IPR027417">
    <property type="entry name" value="P-loop_NTPase"/>
</dbReference>
<comment type="caution">
    <text evidence="1">The sequence shown here is derived from an EMBL/GenBank/DDBJ whole genome shotgun (WGS) entry which is preliminary data.</text>
</comment>
<gene>
    <name evidence="1" type="ORF">BWY41_00119</name>
</gene>
<dbReference type="AlphaFoldDB" id="A0A1V5T3V2"/>
<dbReference type="Proteomes" id="UP000485569">
    <property type="component" value="Unassembled WGS sequence"/>
</dbReference>
<dbReference type="Gene3D" id="3.30.420.280">
    <property type="match status" value="1"/>
</dbReference>
<reference evidence="1" key="1">
    <citation type="submission" date="2017-02" db="EMBL/GenBank/DDBJ databases">
        <title>Delving into the versatile metabolic prowess of the omnipresent phylum Bacteroidetes.</title>
        <authorList>
            <person name="Nobu M.K."/>
            <person name="Mei R."/>
            <person name="Narihiro T."/>
            <person name="Kuroda K."/>
            <person name="Liu W.-T."/>
        </authorList>
    </citation>
    <scope>NUCLEOTIDE SEQUENCE</scope>
    <source>
        <strain evidence="1">ADurb.Bin276</strain>
    </source>
</reference>
<organism evidence="1">
    <name type="scientific">Candidatus Atribacter allofermentans</name>
    <dbReference type="NCBI Taxonomy" id="1852833"/>
    <lineage>
        <taxon>Bacteria</taxon>
        <taxon>Pseudomonadati</taxon>
        <taxon>Atribacterota</taxon>
        <taxon>Atribacteria</taxon>
        <taxon>Atribacterales</taxon>
        <taxon>Atribacteraceae</taxon>
        <taxon>Atribacter</taxon>
    </lineage>
</organism>
<protein>
    <submittedName>
        <fullName evidence="1">Terminase-like family protein</fullName>
    </submittedName>
</protein>
<evidence type="ECO:0000313" key="1">
    <source>
        <dbReference type="EMBL" id="OQA61439.1"/>
    </source>
</evidence>
<dbReference type="EMBL" id="MWBQ01000018">
    <property type="protein sequence ID" value="OQA61439.1"/>
    <property type="molecule type" value="Genomic_DNA"/>
</dbReference>
<dbReference type="Pfam" id="PF03237">
    <property type="entry name" value="Terminase_6N"/>
    <property type="match status" value="1"/>
</dbReference>
<dbReference type="Gene3D" id="3.40.50.300">
    <property type="entry name" value="P-loop containing nucleotide triphosphate hydrolases"/>
    <property type="match status" value="1"/>
</dbReference>